<dbReference type="VEuPathDB" id="TrichDB:TRFO_22337"/>
<reference evidence="2" key="1">
    <citation type="submission" date="2016-10" db="EMBL/GenBank/DDBJ databases">
        <authorList>
            <person name="Benchimol M."/>
            <person name="Almeida L.G."/>
            <person name="Vasconcelos A.T."/>
            <person name="Perreira-Neves A."/>
            <person name="Rosa I.A."/>
            <person name="Tasca T."/>
            <person name="Bogo M.R."/>
            <person name="de Souza W."/>
        </authorList>
    </citation>
    <scope>NUCLEOTIDE SEQUENCE [LARGE SCALE GENOMIC DNA]</scope>
    <source>
        <strain evidence="2">K</strain>
    </source>
</reference>
<keyword evidence="3" id="KW-1185">Reference proteome</keyword>
<feature type="region of interest" description="Disordered" evidence="1">
    <location>
        <begin position="262"/>
        <end position="295"/>
    </location>
</feature>
<evidence type="ECO:0000313" key="2">
    <source>
        <dbReference type="EMBL" id="OHT08929.1"/>
    </source>
</evidence>
<evidence type="ECO:0000313" key="3">
    <source>
        <dbReference type="Proteomes" id="UP000179807"/>
    </source>
</evidence>
<dbReference type="RefSeq" id="XP_068362065.1">
    <property type="nucleotide sequence ID" value="XM_068502507.1"/>
</dbReference>
<evidence type="ECO:0000256" key="1">
    <source>
        <dbReference type="SAM" id="MobiDB-lite"/>
    </source>
</evidence>
<dbReference type="Proteomes" id="UP000179807">
    <property type="component" value="Unassembled WGS sequence"/>
</dbReference>
<gene>
    <name evidence="2" type="ORF">TRFO_22337</name>
</gene>
<sequence length="518" mass="60541">MQNIPNDDYFLNDQLKPYISPLNYIGYLNHEEIDKKMVKHFSSASVMIEKYISQSETRYQQLLDELIALENQNLHPSSLTITRFNVKFWRLCVFLTFKLVKYQFRSIKIQIPELEKIIEKLKELNSFAKSLQKNPKMICFSHSKIHYLTKFNAPFSLTFKINSLQAALSDVKSAMTFVPRVFTKHTIKEYFINLMLSAKKNVDPVTHYLKEMIEYEDFVDFIKSRYSPLVRVPSLAKMEITEQIQTSCQILSNFVEIKKNEPNLNSTQNKNENNINNESKNIDNKNNESRDERNKNEDDELISIIGNFCTRFWINKNVLIEKYTSKSNPEFWLFLDQTSQQLSKFTFSELSNLTKQNNENQNSQINVNILKSLLPPPEIEFLFTQSQNNQNKEETLIGFIQNNELLGRAIEQLWQLIFLTNPSDIAYQIYQINLRIFGFVASVKNASIDATSVKSGADYLWELLIINSNPPEIDGIFAFVNEWKDEKFSITELFSSIEVPLHALNTLLELMKLNKKIE</sequence>
<dbReference type="GeneID" id="94837211"/>
<organism evidence="2 3">
    <name type="scientific">Tritrichomonas foetus</name>
    <dbReference type="NCBI Taxonomy" id="1144522"/>
    <lineage>
        <taxon>Eukaryota</taxon>
        <taxon>Metamonada</taxon>
        <taxon>Parabasalia</taxon>
        <taxon>Tritrichomonadida</taxon>
        <taxon>Tritrichomonadidae</taxon>
        <taxon>Tritrichomonas</taxon>
    </lineage>
</organism>
<proteinExistence type="predicted"/>
<dbReference type="EMBL" id="MLAK01000653">
    <property type="protein sequence ID" value="OHT08929.1"/>
    <property type="molecule type" value="Genomic_DNA"/>
</dbReference>
<dbReference type="AlphaFoldDB" id="A0A1J4KBY8"/>
<accession>A0A1J4KBY8</accession>
<feature type="compositionally biased region" description="Basic and acidic residues" evidence="1">
    <location>
        <begin position="280"/>
        <end position="295"/>
    </location>
</feature>
<feature type="compositionally biased region" description="Low complexity" evidence="1">
    <location>
        <begin position="269"/>
        <end position="279"/>
    </location>
</feature>
<protein>
    <submittedName>
        <fullName evidence="2">Uncharacterized protein</fullName>
    </submittedName>
</protein>
<name>A0A1J4KBY8_9EUKA</name>
<comment type="caution">
    <text evidence="2">The sequence shown here is derived from an EMBL/GenBank/DDBJ whole genome shotgun (WGS) entry which is preliminary data.</text>
</comment>